<dbReference type="PRINTS" id="PR00953">
    <property type="entry name" value="TYPE3IMRPROT"/>
</dbReference>
<keyword evidence="11" id="KW-0966">Cell projection</keyword>
<sequence length="258" mass="28163">MDLALIELIYQGALIMLRLTGLFLTAPFFGSRVIPKRIKAALAFLVTLILSPVVDGSNLELPTNILILLFNFLSELTIGLIFGFITILIFASIQLAGQMISMRMGLAMANIMDPMNGSSIAVIGQFKNVLATLLFLVINGHHQLLRALKHSFDVIPLTGLRISDALFMKLLRMAGDLFPLAFQIALPIIAALFLTDVAFGLVARTVPQMNVFVMGLPTKLLVGSLLLLITVPVYISLIRGLFDDLFANIDRIISILGN</sequence>
<evidence type="ECO:0000256" key="4">
    <source>
        <dbReference type="ARBA" id="ARBA00022475"/>
    </source>
</evidence>
<protein>
    <recommendedName>
        <fullName evidence="3 9">Flagellar biosynthetic protein FliR</fullName>
    </recommendedName>
</protein>
<name>D9QRJ1_ACEAZ</name>
<dbReference type="PANTHER" id="PTHR30065:SF1">
    <property type="entry name" value="SURFACE PRESENTATION OF ANTIGENS PROTEIN SPAR"/>
    <property type="match status" value="1"/>
</dbReference>
<organism evidence="11 12">
    <name type="scientific">Acetohalobium arabaticum (strain ATCC 49924 / DSM 5501 / Z-7288)</name>
    <dbReference type="NCBI Taxonomy" id="574087"/>
    <lineage>
        <taxon>Bacteria</taxon>
        <taxon>Bacillati</taxon>
        <taxon>Bacillota</taxon>
        <taxon>Clostridia</taxon>
        <taxon>Halanaerobiales</taxon>
        <taxon>Halobacteroidaceae</taxon>
        <taxon>Acetohalobium</taxon>
    </lineage>
</organism>
<evidence type="ECO:0000256" key="6">
    <source>
        <dbReference type="ARBA" id="ARBA00022989"/>
    </source>
</evidence>
<feature type="transmembrane region" description="Helical" evidence="10">
    <location>
        <begin position="221"/>
        <end position="242"/>
    </location>
</feature>
<comment type="subcellular location">
    <subcellularLocation>
        <location evidence="10">Cell membrane</location>
        <topology evidence="10">Multi-pass membrane protein</topology>
    </subcellularLocation>
    <subcellularLocation>
        <location evidence="10">Bacterial flagellum basal body</location>
    </subcellularLocation>
</comment>
<evidence type="ECO:0000256" key="9">
    <source>
        <dbReference type="NCBIfam" id="TIGR01400"/>
    </source>
</evidence>
<evidence type="ECO:0000256" key="10">
    <source>
        <dbReference type="RuleBase" id="RU362071"/>
    </source>
</evidence>
<keyword evidence="4 10" id="KW-1003">Cell membrane</keyword>
<dbReference type="GO" id="GO:0009425">
    <property type="term" value="C:bacterial-type flagellum basal body"/>
    <property type="evidence" value="ECO:0007669"/>
    <property type="project" value="UniProtKB-SubCell"/>
</dbReference>
<dbReference type="STRING" id="574087.Acear_1626"/>
<dbReference type="GO" id="GO:0006605">
    <property type="term" value="P:protein targeting"/>
    <property type="evidence" value="ECO:0007669"/>
    <property type="project" value="UniProtKB-UniRule"/>
</dbReference>
<comment type="function">
    <text evidence="1 10">Role in flagellar biosynthesis.</text>
</comment>
<evidence type="ECO:0000256" key="5">
    <source>
        <dbReference type="ARBA" id="ARBA00022692"/>
    </source>
</evidence>
<keyword evidence="5 10" id="KW-0812">Transmembrane</keyword>
<evidence type="ECO:0000313" key="12">
    <source>
        <dbReference type="Proteomes" id="UP000001661"/>
    </source>
</evidence>
<evidence type="ECO:0000256" key="3">
    <source>
        <dbReference type="ARBA" id="ARBA00021717"/>
    </source>
</evidence>
<accession>D9QRJ1</accession>
<dbReference type="RefSeq" id="WP_013278577.1">
    <property type="nucleotide sequence ID" value="NC_014378.1"/>
</dbReference>
<keyword evidence="12" id="KW-1185">Reference proteome</keyword>
<dbReference type="AlphaFoldDB" id="D9QRJ1"/>
<evidence type="ECO:0000313" key="11">
    <source>
        <dbReference type="EMBL" id="ADL13132.1"/>
    </source>
</evidence>
<comment type="similarity">
    <text evidence="2 10">Belongs to the FliR/MopE/SpaR family.</text>
</comment>
<keyword evidence="8 10" id="KW-0975">Bacterial flagellum</keyword>
<dbReference type="EMBL" id="CP002105">
    <property type="protein sequence ID" value="ADL13132.1"/>
    <property type="molecule type" value="Genomic_DNA"/>
</dbReference>
<evidence type="ECO:0000256" key="2">
    <source>
        <dbReference type="ARBA" id="ARBA00009772"/>
    </source>
</evidence>
<dbReference type="HOGENOM" id="CLU_063626_2_2_9"/>
<feature type="transmembrane region" description="Helical" evidence="10">
    <location>
        <begin position="12"/>
        <end position="29"/>
    </location>
</feature>
<dbReference type="NCBIfam" id="TIGR01400">
    <property type="entry name" value="fliR"/>
    <property type="match status" value="1"/>
</dbReference>
<dbReference type="Pfam" id="PF01311">
    <property type="entry name" value="Bac_export_1"/>
    <property type="match status" value="1"/>
</dbReference>
<proteinExistence type="inferred from homology"/>
<dbReference type="GO" id="GO:0044780">
    <property type="term" value="P:bacterial-type flagellum assembly"/>
    <property type="evidence" value="ECO:0007669"/>
    <property type="project" value="UniProtKB-UniRule"/>
</dbReference>
<dbReference type="Proteomes" id="UP000001661">
    <property type="component" value="Chromosome"/>
</dbReference>
<evidence type="ECO:0000256" key="1">
    <source>
        <dbReference type="ARBA" id="ARBA00002578"/>
    </source>
</evidence>
<dbReference type="GO" id="GO:0005886">
    <property type="term" value="C:plasma membrane"/>
    <property type="evidence" value="ECO:0007669"/>
    <property type="project" value="UniProtKB-SubCell"/>
</dbReference>
<keyword evidence="6 10" id="KW-1133">Transmembrane helix</keyword>
<feature type="transmembrane region" description="Helical" evidence="10">
    <location>
        <begin position="177"/>
        <end position="201"/>
    </location>
</feature>
<evidence type="ECO:0000256" key="8">
    <source>
        <dbReference type="ARBA" id="ARBA00023143"/>
    </source>
</evidence>
<dbReference type="KEGG" id="aar:Acear_1626"/>
<keyword evidence="11" id="KW-0282">Flagellum</keyword>
<dbReference type="InterPro" id="IPR006303">
    <property type="entry name" value="FliR"/>
</dbReference>
<dbReference type="InterPro" id="IPR002010">
    <property type="entry name" value="T3SS_IM_R"/>
</dbReference>
<dbReference type="PANTHER" id="PTHR30065">
    <property type="entry name" value="FLAGELLAR BIOSYNTHETIC PROTEIN FLIR"/>
    <property type="match status" value="1"/>
</dbReference>
<gene>
    <name evidence="11" type="ordered locus">Acear_1626</name>
</gene>
<feature type="transmembrane region" description="Helical" evidence="10">
    <location>
        <begin position="41"/>
        <end position="59"/>
    </location>
</feature>
<reference evidence="11 12" key="1">
    <citation type="journal article" date="2010" name="Stand. Genomic Sci.">
        <title>Complete genome sequence of Acetohalobium arabaticum type strain (Z-7288).</title>
        <authorList>
            <person name="Sikorski J."/>
            <person name="Lapidus A."/>
            <person name="Chertkov O."/>
            <person name="Lucas S."/>
            <person name="Copeland A."/>
            <person name="Glavina Del Rio T."/>
            <person name="Nolan M."/>
            <person name="Tice H."/>
            <person name="Cheng J.F."/>
            <person name="Han C."/>
            <person name="Brambilla E."/>
            <person name="Pitluck S."/>
            <person name="Liolios K."/>
            <person name="Ivanova N."/>
            <person name="Mavromatis K."/>
            <person name="Mikhailova N."/>
            <person name="Pati A."/>
            <person name="Bruce D."/>
            <person name="Detter C."/>
            <person name="Tapia R."/>
            <person name="Goodwin L."/>
            <person name="Chen A."/>
            <person name="Palaniappan K."/>
            <person name="Land M."/>
            <person name="Hauser L."/>
            <person name="Chang Y.J."/>
            <person name="Jeffries C.D."/>
            <person name="Rohde M."/>
            <person name="Goker M."/>
            <person name="Spring S."/>
            <person name="Woyke T."/>
            <person name="Bristow J."/>
            <person name="Eisen J.A."/>
            <person name="Markowitz V."/>
            <person name="Hugenholtz P."/>
            <person name="Kyrpides N.C."/>
            <person name="Klenk H.P."/>
        </authorList>
    </citation>
    <scope>NUCLEOTIDE SEQUENCE [LARGE SCALE GENOMIC DNA]</scope>
    <source>
        <strain evidence="12">ATCC 49924 / DSM 5501 / Z-7288</strain>
    </source>
</reference>
<keyword evidence="11" id="KW-0969">Cilium</keyword>
<dbReference type="eggNOG" id="COG1684">
    <property type="taxonomic scope" value="Bacteria"/>
</dbReference>
<keyword evidence="7 10" id="KW-0472">Membrane</keyword>
<dbReference type="OrthoDB" id="9807748at2"/>
<evidence type="ECO:0000256" key="7">
    <source>
        <dbReference type="ARBA" id="ARBA00023136"/>
    </source>
</evidence>
<feature type="transmembrane region" description="Helical" evidence="10">
    <location>
        <begin position="65"/>
        <end position="93"/>
    </location>
</feature>